<evidence type="ECO:0008006" key="3">
    <source>
        <dbReference type="Google" id="ProtNLM"/>
    </source>
</evidence>
<feature type="region of interest" description="Disordered" evidence="1">
    <location>
        <begin position="44"/>
        <end position="65"/>
    </location>
</feature>
<sequence length="65" mass="7339">MPPPPAASLPRQTDSGRALGRTLEERLRIEAETTLSMFLRKDKHSHGAQAFLDKNLKPEWPHHGL</sequence>
<gene>
    <name evidence="2" type="ORF">S01H1_01726</name>
</gene>
<reference evidence="2" key="1">
    <citation type="journal article" date="2014" name="Front. Microbiol.">
        <title>High frequency of phylogenetically diverse reductive dehalogenase-homologous genes in deep subseafloor sedimentary metagenomes.</title>
        <authorList>
            <person name="Kawai M."/>
            <person name="Futagami T."/>
            <person name="Toyoda A."/>
            <person name="Takaki Y."/>
            <person name="Nishi S."/>
            <person name="Hori S."/>
            <person name="Arai W."/>
            <person name="Tsubouchi T."/>
            <person name="Morono Y."/>
            <person name="Uchiyama I."/>
            <person name="Ito T."/>
            <person name="Fujiyama A."/>
            <person name="Inagaki F."/>
            <person name="Takami H."/>
        </authorList>
    </citation>
    <scope>NUCLEOTIDE SEQUENCE</scope>
    <source>
        <strain evidence="2">Expedition CK06-06</strain>
    </source>
</reference>
<accession>X0T2L8</accession>
<proteinExistence type="predicted"/>
<organism evidence="2">
    <name type="scientific">marine sediment metagenome</name>
    <dbReference type="NCBI Taxonomy" id="412755"/>
    <lineage>
        <taxon>unclassified sequences</taxon>
        <taxon>metagenomes</taxon>
        <taxon>ecological metagenomes</taxon>
    </lineage>
</organism>
<protein>
    <recommendedName>
        <fullName evidence="3">Enoyl-CoA hydratase/isomerase</fullName>
    </recommendedName>
</protein>
<dbReference type="AlphaFoldDB" id="X0T2L8"/>
<dbReference type="EMBL" id="BARS01000775">
    <property type="protein sequence ID" value="GAF82422.1"/>
    <property type="molecule type" value="Genomic_DNA"/>
</dbReference>
<name>X0T2L8_9ZZZZ</name>
<evidence type="ECO:0000313" key="2">
    <source>
        <dbReference type="EMBL" id="GAF82422.1"/>
    </source>
</evidence>
<evidence type="ECO:0000256" key="1">
    <source>
        <dbReference type="SAM" id="MobiDB-lite"/>
    </source>
</evidence>
<feature type="region of interest" description="Disordered" evidence="1">
    <location>
        <begin position="1"/>
        <end position="20"/>
    </location>
</feature>
<comment type="caution">
    <text evidence="2">The sequence shown here is derived from an EMBL/GenBank/DDBJ whole genome shotgun (WGS) entry which is preliminary data.</text>
</comment>
<feature type="compositionally biased region" description="Basic and acidic residues" evidence="1">
    <location>
        <begin position="54"/>
        <end position="65"/>
    </location>
</feature>